<dbReference type="PROSITE" id="PS50071">
    <property type="entry name" value="HOMEOBOX_2"/>
    <property type="match status" value="1"/>
</dbReference>
<evidence type="ECO:0000259" key="7">
    <source>
        <dbReference type="PROSITE" id="PS50071"/>
    </source>
</evidence>
<evidence type="ECO:0000256" key="5">
    <source>
        <dbReference type="PROSITE-ProRule" id="PRU00108"/>
    </source>
</evidence>
<feature type="domain" description="Homeobox" evidence="7">
    <location>
        <begin position="40"/>
        <end position="100"/>
    </location>
</feature>
<evidence type="ECO:0000256" key="6">
    <source>
        <dbReference type="RuleBase" id="RU000682"/>
    </source>
</evidence>
<dbReference type="InterPro" id="IPR020479">
    <property type="entry name" value="HD_metazoa"/>
</dbReference>
<dbReference type="CDD" id="cd00086">
    <property type="entry name" value="homeodomain"/>
    <property type="match status" value="1"/>
</dbReference>
<dbReference type="SUPFAM" id="SSF46689">
    <property type="entry name" value="Homeodomain-like"/>
    <property type="match status" value="1"/>
</dbReference>
<dbReference type="Gene3D" id="1.10.10.60">
    <property type="entry name" value="Homeodomain-like"/>
    <property type="match status" value="1"/>
</dbReference>
<dbReference type="PANTHER" id="PTHR45664">
    <property type="entry name" value="PROTEIN ZERKNUELLT 1-RELATED"/>
    <property type="match status" value="1"/>
</dbReference>
<organism evidence="8 9">
    <name type="scientific">Bombyx mori</name>
    <name type="common">Silk moth</name>
    <dbReference type="NCBI Taxonomy" id="7091"/>
    <lineage>
        <taxon>Eukaryota</taxon>
        <taxon>Metazoa</taxon>
        <taxon>Ecdysozoa</taxon>
        <taxon>Arthropoda</taxon>
        <taxon>Hexapoda</taxon>
        <taxon>Insecta</taxon>
        <taxon>Pterygota</taxon>
        <taxon>Neoptera</taxon>
        <taxon>Endopterygota</taxon>
        <taxon>Lepidoptera</taxon>
        <taxon>Glossata</taxon>
        <taxon>Ditrysia</taxon>
        <taxon>Bombycoidea</taxon>
        <taxon>Bombycidae</taxon>
        <taxon>Bombycinae</taxon>
        <taxon>Bombyx</taxon>
    </lineage>
</organism>
<dbReference type="InterPro" id="IPR017970">
    <property type="entry name" value="Homeobox_CS"/>
</dbReference>
<proteinExistence type="predicted"/>
<reference evidence="8" key="2">
    <citation type="submission" date="2022-06" db="UniProtKB">
        <authorList>
            <consortium name="EnsemblMetazoa"/>
        </authorList>
    </citation>
    <scope>IDENTIFICATION</scope>
    <source>
        <strain evidence="8">p50T (Dazao)</strain>
    </source>
</reference>
<dbReference type="InterPro" id="IPR001356">
    <property type="entry name" value="HD"/>
</dbReference>
<evidence type="ECO:0000313" key="8">
    <source>
        <dbReference type="EnsemblMetazoa" id="XP_021206606.1"/>
    </source>
</evidence>
<dbReference type="EnsemblMetazoa" id="XM_021350931.2">
    <property type="protein sequence ID" value="XP_021206606.1"/>
    <property type="gene ID" value="LOC101741499"/>
</dbReference>
<dbReference type="GO" id="GO:0005634">
    <property type="term" value="C:nucleus"/>
    <property type="evidence" value="ECO:0007669"/>
    <property type="project" value="UniProtKB-SubCell"/>
</dbReference>
<feature type="DNA-binding region" description="Homeobox" evidence="5">
    <location>
        <begin position="42"/>
        <end position="101"/>
    </location>
</feature>
<evidence type="ECO:0000256" key="3">
    <source>
        <dbReference type="ARBA" id="ARBA00023155"/>
    </source>
</evidence>
<dbReference type="GO" id="GO:0000981">
    <property type="term" value="F:DNA-binding transcription factor activity, RNA polymerase II-specific"/>
    <property type="evidence" value="ECO:0007669"/>
    <property type="project" value="InterPro"/>
</dbReference>
<dbReference type="PROSITE" id="PS00027">
    <property type="entry name" value="HOMEOBOX_1"/>
    <property type="match status" value="1"/>
</dbReference>
<dbReference type="Pfam" id="PF00046">
    <property type="entry name" value="Homeodomain"/>
    <property type="match status" value="1"/>
</dbReference>
<dbReference type="Proteomes" id="UP000005204">
    <property type="component" value="Unassembled WGS sequence"/>
</dbReference>
<dbReference type="InterPro" id="IPR009057">
    <property type="entry name" value="Homeodomain-like_sf"/>
</dbReference>
<keyword evidence="4 5" id="KW-0539">Nucleus</keyword>
<reference evidence="9" key="1">
    <citation type="journal article" date="2008" name="Insect Biochem. Mol. Biol.">
        <title>The genome of a lepidopteran model insect, the silkworm Bombyx mori.</title>
        <authorList>
            <consortium name="International Silkworm Genome Consortium"/>
        </authorList>
    </citation>
    <scope>NUCLEOTIDE SEQUENCE [LARGE SCALE GENOMIC DNA]</scope>
    <source>
        <strain evidence="9">p50T</strain>
    </source>
</reference>
<dbReference type="SMART" id="SM00389">
    <property type="entry name" value="HOX"/>
    <property type="match status" value="1"/>
</dbReference>
<dbReference type="AlphaFoldDB" id="A0A8R2DM88"/>
<dbReference type="PANTHER" id="PTHR45664:SF19">
    <property type="entry name" value="AGAP002372-PA"/>
    <property type="match status" value="1"/>
</dbReference>
<protein>
    <recommendedName>
        <fullName evidence="7">Homeobox domain-containing protein</fullName>
    </recommendedName>
</protein>
<evidence type="ECO:0000256" key="2">
    <source>
        <dbReference type="ARBA" id="ARBA00023125"/>
    </source>
</evidence>
<accession>A0A8R2DM88</accession>
<sequence length="177" mass="19876">MSVLNIPTWPRQGTGVPLHLSPAQTCNNIAINKANNGGAKKPKRVRTAFTSKQMAELEQEYIRTEYVDRARRLELAEILQLNERTIKIWFQNKRMNEKEILTQHLEESEDTSTTASSPEYHNNTCNVLMVTERNQPAQPSSIVPTYEPQALLKFSTANGIVANSTGGPGTELQQLKL</sequence>
<keyword evidence="3 5" id="KW-0371">Homeobox</keyword>
<dbReference type="PRINTS" id="PR00024">
    <property type="entry name" value="HOMEOBOX"/>
</dbReference>
<name>A0A8R2DM88_BOMMO</name>
<evidence type="ECO:0000256" key="4">
    <source>
        <dbReference type="ARBA" id="ARBA00023242"/>
    </source>
</evidence>
<comment type="subcellular location">
    <subcellularLocation>
        <location evidence="1 5 6">Nucleus</location>
    </subcellularLocation>
</comment>
<evidence type="ECO:0000313" key="9">
    <source>
        <dbReference type="Proteomes" id="UP000005204"/>
    </source>
</evidence>
<evidence type="ECO:0000256" key="1">
    <source>
        <dbReference type="ARBA" id="ARBA00004123"/>
    </source>
</evidence>
<keyword evidence="2 5" id="KW-0238">DNA-binding</keyword>
<keyword evidence="9" id="KW-1185">Reference proteome</keyword>
<dbReference type="GO" id="GO:0000978">
    <property type="term" value="F:RNA polymerase II cis-regulatory region sequence-specific DNA binding"/>
    <property type="evidence" value="ECO:0007669"/>
    <property type="project" value="TreeGrafter"/>
</dbReference>